<gene>
    <name evidence="3" type="ORF">B0J12DRAFT_705765</name>
</gene>
<feature type="region of interest" description="Disordered" evidence="2">
    <location>
        <begin position="355"/>
        <end position="393"/>
    </location>
</feature>
<evidence type="ECO:0000256" key="1">
    <source>
        <dbReference type="SAM" id="Coils"/>
    </source>
</evidence>
<keyword evidence="1" id="KW-0175">Coiled coil</keyword>
<proteinExistence type="predicted"/>
<reference evidence="3 4" key="1">
    <citation type="journal article" date="2021" name="Nat. Commun.">
        <title>Genetic determinants of endophytism in the Arabidopsis root mycobiome.</title>
        <authorList>
            <person name="Mesny F."/>
            <person name="Miyauchi S."/>
            <person name="Thiergart T."/>
            <person name="Pickel B."/>
            <person name="Atanasova L."/>
            <person name="Karlsson M."/>
            <person name="Huettel B."/>
            <person name="Barry K.W."/>
            <person name="Haridas S."/>
            <person name="Chen C."/>
            <person name="Bauer D."/>
            <person name="Andreopoulos W."/>
            <person name="Pangilinan J."/>
            <person name="LaButti K."/>
            <person name="Riley R."/>
            <person name="Lipzen A."/>
            <person name="Clum A."/>
            <person name="Drula E."/>
            <person name="Henrissat B."/>
            <person name="Kohler A."/>
            <person name="Grigoriev I.V."/>
            <person name="Martin F.M."/>
            <person name="Hacquard S."/>
        </authorList>
    </citation>
    <scope>NUCLEOTIDE SEQUENCE [LARGE SCALE GENOMIC DNA]</scope>
    <source>
        <strain evidence="3 4">MPI-SDFR-AT-0080</strain>
    </source>
</reference>
<feature type="compositionally biased region" description="Low complexity" evidence="2">
    <location>
        <begin position="232"/>
        <end position="248"/>
    </location>
</feature>
<feature type="compositionally biased region" description="Low complexity" evidence="2">
    <location>
        <begin position="357"/>
        <end position="366"/>
    </location>
</feature>
<keyword evidence="4" id="KW-1185">Reference proteome</keyword>
<dbReference type="Proteomes" id="UP000774617">
    <property type="component" value="Unassembled WGS sequence"/>
</dbReference>
<dbReference type="EMBL" id="JAGTJR010000079">
    <property type="protein sequence ID" value="KAH7014671.1"/>
    <property type="molecule type" value="Genomic_DNA"/>
</dbReference>
<sequence length="496" mass="55518">MPLADHSLASNVPAMLQWTRNDEDGYIGLGHPTQSSTLVAELGFDASQHTAVLRFCISVWLKERGRKVSLYILVHPAKIRRVSKQKVQDTPPLVTNSFIAGVQQCTCAQDVFPLRILLHDPAGIKIIGPSNVTNFAPNTKPSGRILDALQSLSYAHDLVLYLPISPALTSRIDAFCDDVAAGILRPNGNHYDLNSLYGGIGGVDISSSLQAGISESPPVYDGVVHAAPELGSSSSAKRPRSSPVNSPRPNKKSLWQDSGTELQSWATRLLQLELQVSAMRRQLPDHQGTSGSRTEDASVADHFERLDDEIRALHEQLNALQEQVRQESKRREEQFELLQQQIQQILQQQRAERDDSQTQQILQQQQRVERDVDNTQQSPLEPEATPHETVSSISPELERILEVWVEDFLHERGWAETKEYFNDMIEDGVLGLKFEHREWVEEHVKDDLPAVAKEVLMRVLPNILAQTELRVGFLESGAGWQWRNANGEVQEEDADG</sequence>
<accession>A0ABQ8FRH5</accession>
<evidence type="ECO:0000313" key="3">
    <source>
        <dbReference type="EMBL" id="KAH7014671.1"/>
    </source>
</evidence>
<feature type="region of interest" description="Disordered" evidence="2">
    <location>
        <begin position="230"/>
        <end position="257"/>
    </location>
</feature>
<organism evidence="3 4">
    <name type="scientific">Macrophomina phaseolina</name>
    <dbReference type="NCBI Taxonomy" id="35725"/>
    <lineage>
        <taxon>Eukaryota</taxon>
        <taxon>Fungi</taxon>
        <taxon>Dikarya</taxon>
        <taxon>Ascomycota</taxon>
        <taxon>Pezizomycotina</taxon>
        <taxon>Dothideomycetes</taxon>
        <taxon>Dothideomycetes incertae sedis</taxon>
        <taxon>Botryosphaeriales</taxon>
        <taxon>Botryosphaeriaceae</taxon>
        <taxon>Macrophomina</taxon>
    </lineage>
</organism>
<comment type="caution">
    <text evidence="3">The sequence shown here is derived from an EMBL/GenBank/DDBJ whole genome shotgun (WGS) entry which is preliminary data.</text>
</comment>
<protein>
    <submittedName>
        <fullName evidence="3">Uncharacterized protein</fullName>
    </submittedName>
</protein>
<evidence type="ECO:0000256" key="2">
    <source>
        <dbReference type="SAM" id="MobiDB-lite"/>
    </source>
</evidence>
<evidence type="ECO:0000313" key="4">
    <source>
        <dbReference type="Proteomes" id="UP000774617"/>
    </source>
</evidence>
<feature type="coiled-coil region" evidence="1">
    <location>
        <begin position="303"/>
        <end position="348"/>
    </location>
</feature>
<name>A0ABQ8FRH5_9PEZI</name>